<feature type="domain" description="Fucolectin tachylectin-4 pentraxin-1" evidence="8">
    <location>
        <begin position="273"/>
        <end position="418"/>
    </location>
</feature>
<dbReference type="GO" id="GO:0001868">
    <property type="term" value="P:regulation of complement activation, lectin pathway"/>
    <property type="evidence" value="ECO:0007669"/>
    <property type="project" value="UniProtKB-ARBA"/>
</dbReference>
<dbReference type="Proteomes" id="UP001209878">
    <property type="component" value="Unassembled WGS sequence"/>
</dbReference>
<comment type="subunit">
    <text evidence="3">Homotrimer.</text>
</comment>
<dbReference type="AlphaFoldDB" id="A0AAD9P8Q7"/>
<comment type="caution">
    <text evidence="9">The sequence shown here is derived from an EMBL/GenBank/DDBJ whole genome shotgun (WGS) entry which is preliminary data.</text>
</comment>
<name>A0AAD9P8Q7_RIDPI</name>
<dbReference type="GO" id="GO:0010185">
    <property type="term" value="P:regulation of cellular defense response"/>
    <property type="evidence" value="ECO:0007669"/>
    <property type="project" value="UniProtKB-ARBA"/>
</dbReference>
<dbReference type="Pfam" id="PF22633">
    <property type="entry name" value="F5_F8_type_C_2"/>
    <property type="match status" value="3"/>
</dbReference>
<keyword evidence="4" id="KW-0479">Metal-binding</keyword>
<evidence type="ECO:0000256" key="4">
    <source>
        <dbReference type="ARBA" id="ARBA00022723"/>
    </source>
</evidence>
<dbReference type="SUPFAM" id="SSF49785">
    <property type="entry name" value="Galactose-binding domain-like"/>
    <property type="match status" value="8"/>
</dbReference>
<evidence type="ECO:0000256" key="3">
    <source>
        <dbReference type="ARBA" id="ARBA00011233"/>
    </source>
</evidence>
<dbReference type="PANTHER" id="PTHR45713:SF6">
    <property type="entry name" value="F5_8 TYPE C DOMAIN-CONTAINING PROTEIN"/>
    <property type="match status" value="1"/>
</dbReference>
<evidence type="ECO:0000256" key="1">
    <source>
        <dbReference type="ARBA" id="ARBA00002219"/>
    </source>
</evidence>
<evidence type="ECO:0000256" key="6">
    <source>
        <dbReference type="ARBA" id="ARBA00022837"/>
    </source>
</evidence>
<dbReference type="SMART" id="SM00607">
    <property type="entry name" value="FTP"/>
    <property type="match status" value="3"/>
</dbReference>
<feature type="domain" description="Fucolectin tachylectin-4 pentraxin-1" evidence="8">
    <location>
        <begin position="124"/>
        <end position="269"/>
    </location>
</feature>
<dbReference type="EMBL" id="JAODUO010000091">
    <property type="protein sequence ID" value="KAK2190011.1"/>
    <property type="molecule type" value="Genomic_DNA"/>
</dbReference>
<dbReference type="Gene3D" id="2.60.120.260">
    <property type="entry name" value="Galactose-binding domain-like"/>
    <property type="match status" value="8"/>
</dbReference>
<comment type="function">
    <text evidence="1">Acts as a defensive agent. Recognizes blood group fucosylated oligosaccharides including A, B, H and Lewis B-type antigens. Does not recognize Lewis A antigen and has low affinity for monovalent haptens.</text>
</comment>
<evidence type="ECO:0000256" key="5">
    <source>
        <dbReference type="ARBA" id="ARBA00022734"/>
    </source>
</evidence>
<dbReference type="PANTHER" id="PTHR45713">
    <property type="entry name" value="FTP DOMAIN-CONTAINING PROTEIN"/>
    <property type="match status" value="1"/>
</dbReference>
<evidence type="ECO:0000256" key="7">
    <source>
        <dbReference type="ARBA" id="ARBA00023157"/>
    </source>
</evidence>
<proteinExistence type="inferred from homology"/>
<evidence type="ECO:0000313" key="10">
    <source>
        <dbReference type="Proteomes" id="UP001209878"/>
    </source>
</evidence>
<dbReference type="GO" id="GO:0042806">
    <property type="term" value="F:fucose binding"/>
    <property type="evidence" value="ECO:0007669"/>
    <property type="project" value="UniProtKB-ARBA"/>
</dbReference>
<keyword evidence="5" id="KW-0430">Lectin</keyword>
<protein>
    <recommendedName>
        <fullName evidence="8">Fucolectin tachylectin-4 pentraxin-1 domain-containing protein</fullName>
    </recommendedName>
</protein>
<dbReference type="InterPro" id="IPR006585">
    <property type="entry name" value="FTP1"/>
</dbReference>
<evidence type="ECO:0000256" key="2">
    <source>
        <dbReference type="ARBA" id="ARBA00010147"/>
    </source>
</evidence>
<dbReference type="InterPro" id="IPR051941">
    <property type="entry name" value="BG_Antigen-Binding_Lectin"/>
</dbReference>
<gene>
    <name evidence="9" type="ORF">NP493_89g04025</name>
</gene>
<keyword evidence="7" id="KW-1015">Disulfide bond</keyword>
<organism evidence="9 10">
    <name type="scientific">Ridgeia piscesae</name>
    <name type="common">Tubeworm</name>
    <dbReference type="NCBI Taxonomy" id="27915"/>
    <lineage>
        <taxon>Eukaryota</taxon>
        <taxon>Metazoa</taxon>
        <taxon>Spiralia</taxon>
        <taxon>Lophotrochozoa</taxon>
        <taxon>Annelida</taxon>
        <taxon>Polychaeta</taxon>
        <taxon>Sedentaria</taxon>
        <taxon>Canalipalpata</taxon>
        <taxon>Sabellida</taxon>
        <taxon>Siboglinidae</taxon>
        <taxon>Ridgeia</taxon>
    </lineage>
</organism>
<sequence length="841" mass="93123">MRLTCARVHRAFYQGETRRITCSPGVIGSIVRISRTGTEPQSLTLCEVNVYGVYADGLSGVSVDLSQSEPFSQMRCGVALQYFVPGKTNHIKCAAGSEGRFVTITPTEKDQTLSLNEVQVYGEEGSVAASKIIDIVAVELSTTDGEHVGSLSVDGNADPRGQCARTEWQMKPSWRLQLVELYIIRSVTIFTPECCPHNFPTMSIQTSFVVTEDRHLCASILGRFWKLGQKNVFRCLPDTTGRYIWISSSELTPFQIHICEVQVTGEPVTEGVTNNLALGKPTEMSSRHHRDVAARAVDGDRNSHLSALSCFHTNSQKAAWWRVDLQAVYVIREVILTNRAVAVGRRLHDIVIEALRQSEASICEVIVSALGDGETRRIPCRPETVGSVVRIRQNATKAQFLTICEVEVYGTHAEFQDEFFAKFRNVALNKNTIQSSTEADMISSAALDGTVNNCAETTLSESPWWLVDLVVEHDVQQVAIWSRTKCCDNVHSDIIIIEVGMGVNDVNPMVCAYTTMWERIHQECPVGTRGTTVKFTMPGPFRKLVVCQVEIYGHPVNLTNLAFGKRAVQSSTVAPASLATDGRTDTGEQSCARTKYEKKPWIQVDLATEYEILHVVVTTRRSGIFTGSGRVNLIHGKFTSTSLKRKPVRNIIDVKKSCSDKSLVQATWWQVDLETVHVIWEVVLTKMSKTGKKTGGKLRDLVIEVLDEFVNHICAVVKDDWVKGTKLIPCMPYAKGHSVKISRMEKRPLQICEVQVFGTQVQEQREVIVSVSASADGASERCAVVDDDSLLDYSVSHNTQRITCAAGVKGRFVKIAVTGLDQYLSMCEVQIYGVAGSLFRS</sequence>
<keyword evidence="6" id="KW-0106">Calcium</keyword>
<feature type="domain" description="Fucolectin tachylectin-4 pentraxin-1" evidence="8">
    <location>
        <begin position="423"/>
        <end position="557"/>
    </location>
</feature>
<dbReference type="InterPro" id="IPR008979">
    <property type="entry name" value="Galactose-bd-like_sf"/>
</dbReference>
<evidence type="ECO:0000259" key="8">
    <source>
        <dbReference type="SMART" id="SM00607"/>
    </source>
</evidence>
<comment type="similarity">
    <text evidence="2">Belongs to the fucolectin family.</text>
</comment>
<dbReference type="GO" id="GO:0046872">
    <property type="term" value="F:metal ion binding"/>
    <property type="evidence" value="ECO:0007669"/>
    <property type="project" value="UniProtKB-KW"/>
</dbReference>
<keyword evidence="10" id="KW-1185">Reference proteome</keyword>
<reference evidence="9" key="1">
    <citation type="journal article" date="2023" name="Mol. Biol. Evol.">
        <title>Third-Generation Sequencing Reveals the Adaptive Role of the Epigenome in Three Deep-Sea Polychaetes.</title>
        <authorList>
            <person name="Perez M."/>
            <person name="Aroh O."/>
            <person name="Sun Y."/>
            <person name="Lan Y."/>
            <person name="Juniper S.K."/>
            <person name="Young C.R."/>
            <person name="Angers B."/>
            <person name="Qian P.Y."/>
        </authorList>
    </citation>
    <scope>NUCLEOTIDE SEQUENCE</scope>
    <source>
        <strain evidence="9">R07B-5</strain>
    </source>
</reference>
<evidence type="ECO:0000313" key="9">
    <source>
        <dbReference type="EMBL" id="KAK2190011.1"/>
    </source>
</evidence>
<accession>A0AAD9P8Q7</accession>